<evidence type="ECO:0000313" key="2">
    <source>
        <dbReference type="Proteomes" id="UP000381260"/>
    </source>
</evidence>
<reference evidence="1 2" key="1">
    <citation type="submission" date="2019-11" db="EMBL/GenBank/DDBJ databases">
        <title>The Phosphoenolpyruvate Phosphotransferase System Regulates Serratia proteamaculans 336X Biofilm Formation and Wheat Roots colonization.</title>
        <authorList>
            <person name="Liu F."/>
        </authorList>
    </citation>
    <scope>NUCLEOTIDE SEQUENCE [LARGE SCALE GENOMIC DNA]</scope>
    <source>
        <strain evidence="1 2">336X</strain>
    </source>
</reference>
<dbReference type="AlphaFoldDB" id="A0A5Q2VEE5"/>
<dbReference type="Proteomes" id="UP000381260">
    <property type="component" value="Chromosome"/>
</dbReference>
<gene>
    <name evidence="1" type="ORF">GHV41_25270</name>
</gene>
<dbReference type="EMBL" id="CP045913">
    <property type="protein sequence ID" value="QGH63972.1"/>
    <property type="molecule type" value="Genomic_DNA"/>
</dbReference>
<name>A0A5Q2VEE5_SERPR</name>
<organism evidence="1 2">
    <name type="scientific">Serratia proteamaculans</name>
    <dbReference type="NCBI Taxonomy" id="28151"/>
    <lineage>
        <taxon>Bacteria</taxon>
        <taxon>Pseudomonadati</taxon>
        <taxon>Pseudomonadota</taxon>
        <taxon>Gammaproteobacteria</taxon>
        <taxon>Enterobacterales</taxon>
        <taxon>Yersiniaceae</taxon>
        <taxon>Serratia</taxon>
    </lineage>
</organism>
<sequence>MSLLTLQQDVAILFYATLGKKADDKALTYFAKKLESGAYTQSELASKFILSQDGQHRYDGLTTSQKVQYIYQNTNGTLPDAATLSALTAQVDAGKTLGSLTTTLISETKNYAGSEALPQSQQQHLENVINTTLYPSQVEQPAQIDAAADIQGIYYLLGSMTNSTAINYWSGILDSGKKTAADIANYFAASKNYISSLNNEDFVKKIFSEAFGTAASNSDVQNYVTGLNNQSETRGDVIMRMMADIRNDTSHEAAKQNFLAATHVYAPGELPAAQFTETVMSLYLTVAGVAADATALDTYSRLLASGTTNDQLLKILSGAYQFRNAGDYQNIYLKLYGSALDSNSAQAILLKAGNDKIKASSLIIDAFRDGKYPLDNNPAPPPTNQLHNFDVKLGEALGYQKVFNGAFSLSDSGKLMADINARASHEVTSTELASLTSFSQLNINANVNIAVDLSLVPLKDIHKIVLSGDYATSATVRDSLGNKIVELLLNDANIANANAALPLKATAATLEADAVLSNAKINLLLDSALRWAGNGVNGGANHIGSEFFAQKNIQSDNYTGSLSANFITKSVYLTTNDSGGIDGSIVSNLNQFLYFTTIDLTHYRGTGEIYLNGQLVANEGSNVFDFGLFSQNASIYNAAYNNVSSLQQAQLPTTSSNGKFTGQGSALISDYSGDLTLLNYSNAKFTIGGELTKDSNIHIYDTAQSDTSFLLDFTQTASQIHYLNMGTFSLTSDHKNLLEIYMASNINTVQNRTLTLSGGDNSIEVLMLNGLMYSGDRAVALNLTIAADFSDNLKTIIGSDYTDRRYYSDMKLLLVAEKGGTGGGSFYNTLNTLTNKNDFSHIIDTLAGDQLKVDDTGLTVYTANVKGNTTVDTTRELTFTDSTIDSMVTLNAGYQNSVITAGDVGNQWIFSKTGDKTATLYGSATTATELKNAFTGLTATDNAQDLFSQVLANITNGTSTNNLSEVGLLKLDKSVYVIVDNNHNQTFDADDLVFSIGNQDPYVAAVSLHYQAPAITVNGAAATTHLVEEMA</sequence>
<protein>
    <submittedName>
        <fullName evidence="1">DUF4214 domain-containing protein</fullName>
    </submittedName>
</protein>
<proteinExistence type="predicted"/>
<dbReference type="RefSeq" id="WP_153860624.1">
    <property type="nucleotide sequence ID" value="NZ_CP045913.1"/>
</dbReference>
<accession>A0A5Q2VEE5</accession>
<evidence type="ECO:0000313" key="1">
    <source>
        <dbReference type="EMBL" id="QGH63972.1"/>
    </source>
</evidence>